<evidence type="ECO:0000256" key="4">
    <source>
        <dbReference type="SAM" id="MobiDB-lite"/>
    </source>
</evidence>
<dbReference type="GO" id="GO:0000445">
    <property type="term" value="C:THO complex part of transcription export complex"/>
    <property type="evidence" value="ECO:0007669"/>
    <property type="project" value="InterPro"/>
</dbReference>
<dbReference type="InterPro" id="IPR008501">
    <property type="entry name" value="THOC7/Mft1"/>
</dbReference>
<feature type="region of interest" description="Disordered" evidence="4">
    <location>
        <begin position="181"/>
        <end position="216"/>
    </location>
</feature>
<feature type="coiled-coil region" evidence="3">
    <location>
        <begin position="132"/>
        <end position="159"/>
    </location>
</feature>
<name>A0A7S0EP29_9CRYP</name>
<dbReference type="Pfam" id="PF05615">
    <property type="entry name" value="THOC7"/>
    <property type="match status" value="1"/>
</dbReference>
<accession>A0A7S0EP29</accession>
<keyword evidence="3" id="KW-0175">Coiled coil</keyword>
<dbReference type="GO" id="GO:0006397">
    <property type="term" value="P:mRNA processing"/>
    <property type="evidence" value="ECO:0007669"/>
    <property type="project" value="InterPro"/>
</dbReference>
<protein>
    <recommendedName>
        <fullName evidence="6">THO complex subunit 7 homolog</fullName>
    </recommendedName>
</protein>
<gene>
    <name evidence="5" type="ORF">HPHI1048_LOCUS14065</name>
</gene>
<evidence type="ECO:0000313" key="5">
    <source>
        <dbReference type="EMBL" id="CAD8490729.1"/>
    </source>
</evidence>
<sequence>MSEARVLAARMRHSKFDGANGARPRKLLQQILKIASLLEEGSSEEIEAAHKQFLKDLALYEFGMSKIQVVADTSMREVEAYKSLQTEIQNEMEKTSADIEKLKERVAHERVVRKNKEEYTVLAKTVEHLPSRKQTEKDKSELQDQLLRLEEQTSAQHQKMELRKKQMLLLLHLAEEMKANLDDDDDQLEQMAVSGTSPLPLPPVSPGDVEMGEAQA</sequence>
<reference evidence="5" key="1">
    <citation type="submission" date="2021-01" db="EMBL/GenBank/DDBJ databases">
        <authorList>
            <person name="Corre E."/>
            <person name="Pelletier E."/>
            <person name="Niang G."/>
            <person name="Scheremetjew M."/>
            <person name="Finn R."/>
            <person name="Kale V."/>
            <person name="Holt S."/>
            <person name="Cochrane G."/>
            <person name="Meng A."/>
            <person name="Brown T."/>
            <person name="Cohen L."/>
        </authorList>
    </citation>
    <scope>NUCLEOTIDE SEQUENCE</scope>
    <source>
        <strain evidence="5">CCMP325</strain>
    </source>
</reference>
<evidence type="ECO:0000256" key="2">
    <source>
        <dbReference type="ARBA" id="ARBA00023242"/>
    </source>
</evidence>
<keyword evidence="2" id="KW-0539">Nucleus</keyword>
<evidence type="ECO:0000256" key="1">
    <source>
        <dbReference type="ARBA" id="ARBA00004123"/>
    </source>
</evidence>
<evidence type="ECO:0008006" key="6">
    <source>
        <dbReference type="Google" id="ProtNLM"/>
    </source>
</evidence>
<proteinExistence type="predicted"/>
<dbReference type="EMBL" id="HBEO01020779">
    <property type="protein sequence ID" value="CAD8490729.1"/>
    <property type="molecule type" value="Transcribed_RNA"/>
</dbReference>
<evidence type="ECO:0000256" key="3">
    <source>
        <dbReference type="SAM" id="Coils"/>
    </source>
</evidence>
<comment type="subcellular location">
    <subcellularLocation>
        <location evidence="1">Nucleus</location>
    </subcellularLocation>
</comment>
<dbReference type="AlphaFoldDB" id="A0A7S0EP29"/>
<organism evidence="5">
    <name type="scientific">Hanusia phi</name>
    <dbReference type="NCBI Taxonomy" id="3032"/>
    <lineage>
        <taxon>Eukaryota</taxon>
        <taxon>Cryptophyceae</taxon>
        <taxon>Pyrenomonadales</taxon>
        <taxon>Geminigeraceae</taxon>
        <taxon>Hanusia</taxon>
    </lineage>
</organism>